<evidence type="ECO:0000256" key="1">
    <source>
        <dbReference type="ARBA" id="ARBA00023015"/>
    </source>
</evidence>
<dbReference type="InterPro" id="IPR014284">
    <property type="entry name" value="RNA_pol_sigma-70_dom"/>
</dbReference>
<dbReference type="NCBIfam" id="TIGR02937">
    <property type="entry name" value="sigma70-ECF"/>
    <property type="match status" value="1"/>
</dbReference>
<evidence type="ECO:0000259" key="5">
    <source>
        <dbReference type="Pfam" id="PF08281"/>
    </source>
</evidence>
<reference evidence="6" key="1">
    <citation type="journal article" date="2014" name="Front. Microbiol.">
        <title>High frequency of phylogenetically diverse reductive dehalogenase-homologous genes in deep subseafloor sedimentary metagenomes.</title>
        <authorList>
            <person name="Kawai M."/>
            <person name="Futagami T."/>
            <person name="Toyoda A."/>
            <person name="Takaki Y."/>
            <person name="Nishi S."/>
            <person name="Hori S."/>
            <person name="Arai W."/>
            <person name="Tsubouchi T."/>
            <person name="Morono Y."/>
            <person name="Uchiyama I."/>
            <person name="Ito T."/>
            <person name="Fujiyama A."/>
            <person name="Inagaki F."/>
            <person name="Takami H."/>
        </authorList>
    </citation>
    <scope>NUCLEOTIDE SEQUENCE</scope>
    <source>
        <strain evidence="6">Expedition CK06-06</strain>
    </source>
</reference>
<keyword evidence="2" id="KW-0731">Sigma factor</keyword>
<evidence type="ECO:0000256" key="4">
    <source>
        <dbReference type="ARBA" id="ARBA00023163"/>
    </source>
</evidence>
<dbReference type="GO" id="GO:0003677">
    <property type="term" value="F:DNA binding"/>
    <property type="evidence" value="ECO:0007669"/>
    <property type="project" value="UniProtKB-KW"/>
</dbReference>
<dbReference type="GO" id="GO:0016987">
    <property type="term" value="F:sigma factor activity"/>
    <property type="evidence" value="ECO:0007669"/>
    <property type="project" value="UniProtKB-KW"/>
</dbReference>
<dbReference type="SUPFAM" id="SSF88659">
    <property type="entry name" value="Sigma3 and sigma4 domains of RNA polymerase sigma factors"/>
    <property type="match status" value="1"/>
</dbReference>
<keyword evidence="4" id="KW-0804">Transcription</keyword>
<protein>
    <recommendedName>
        <fullName evidence="5">RNA polymerase sigma factor 70 region 4 type 2 domain-containing protein</fullName>
    </recommendedName>
</protein>
<dbReference type="CDD" id="cd06171">
    <property type="entry name" value="Sigma70_r4"/>
    <property type="match status" value="1"/>
</dbReference>
<keyword evidence="1" id="KW-0805">Transcription regulation</keyword>
<dbReference type="InterPro" id="IPR036388">
    <property type="entry name" value="WH-like_DNA-bd_sf"/>
</dbReference>
<dbReference type="InterPro" id="IPR013249">
    <property type="entry name" value="RNA_pol_sigma70_r4_t2"/>
</dbReference>
<name>X0U3C7_9ZZZZ</name>
<dbReference type="GO" id="GO:0006352">
    <property type="term" value="P:DNA-templated transcription initiation"/>
    <property type="evidence" value="ECO:0007669"/>
    <property type="project" value="InterPro"/>
</dbReference>
<dbReference type="Pfam" id="PF08281">
    <property type="entry name" value="Sigma70_r4_2"/>
    <property type="match status" value="1"/>
</dbReference>
<dbReference type="InterPro" id="IPR013324">
    <property type="entry name" value="RNA_pol_sigma_r3/r4-like"/>
</dbReference>
<proteinExistence type="predicted"/>
<sequence length="89" mass="9952">LVLEPEADRGAQSPEDYALRRELGDEIAKALAALPADQRLAVILYDIEGLSYEEIALVMTSSLGTVRSRLSRGRARLRLYLEPRMELLP</sequence>
<dbReference type="PANTHER" id="PTHR43133">
    <property type="entry name" value="RNA POLYMERASE ECF-TYPE SIGMA FACTO"/>
    <property type="match status" value="1"/>
</dbReference>
<dbReference type="EMBL" id="BARS01015744">
    <property type="protein sequence ID" value="GAF93866.1"/>
    <property type="molecule type" value="Genomic_DNA"/>
</dbReference>
<dbReference type="Gene3D" id="1.10.10.10">
    <property type="entry name" value="Winged helix-like DNA-binding domain superfamily/Winged helix DNA-binding domain"/>
    <property type="match status" value="1"/>
</dbReference>
<evidence type="ECO:0000313" key="6">
    <source>
        <dbReference type="EMBL" id="GAF93866.1"/>
    </source>
</evidence>
<organism evidence="6">
    <name type="scientific">marine sediment metagenome</name>
    <dbReference type="NCBI Taxonomy" id="412755"/>
    <lineage>
        <taxon>unclassified sequences</taxon>
        <taxon>metagenomes</taxon>
        <taxon>ecological metagenomes</taxon>
    </lineage>
</organism>
<dbReference type="InterPro" id="IPR039425">
    <property type="entry name" value="RNA_pol_sigma-70-like"/>
</dbReference>
<gene>
    <name evidence="6" type="ORF">S01H1_26001</name>
</gene>
<evidence type="ECO:0000256" key="3">
    <source>
        <dbReference type="ARBA" id="ARBA00023125"/>
    </source>
</evidence>
<feature type="non-terminal residue" evidence="6">
    <location>
        <position position="1"/>
    </location>
</feature>
<keyword evidence="3" id="KW-0238">DNA-binding</keyword>
<accession>X0U3C7</accession>
<dbReference type="PANTHER" id="PTHR43133:SF8">
    <property type="entry name" value="RNA POLYMERASE SIGMA FACTOR HI_1459-RELATED"/>
    <property type="match status" value="1"/>
</dbReference>
<evidence type="ECO:0000256" key="2">
    <source>
        <dbReference type="ARBA" id="ARBA00023082"/>
    </source>
</evidence>
<dbReference type="AlphaFoldDB" id="X0U3C7"/>
<feature type="domain" description="RNA polymerase sigma factor 70 region 4 type 2" evidence="5">
    <location>
        <begin position="26"/>
        <end position="77"/>
    </location>
</feature>
<comment type="caution">
    <text evidence="6">The sequence shown here is derived from an EMBL/GenBank/DDBJ whole genome shotgun (WGS) entry which is preliminary data.</text>
</comment>